<organism evidence="1 2">
    <name type="scientific">Malus baccata</name>
    <name type="common">Siberian crab apple</name>
    <name type="synonym">Pyrus baccata</name>
    <dbReference type="NCBI Taxonomy" id="106549"/>
    <lineage>
        <taxon>Eukaryota</taxon>
        <taxon>Viridiplantae</taxon>
        <taxon>Streptophyta</taxon>
        <taxon>Embryophyta</taxon>
        <taxon>Tracheophyta</taxon>
        <taxon>Spermatophyta</taxon>
        <taxon>Magnoliopsida</taxon>
        <taxon>eudicotyledons</taxon>
        <taxon>Gunneridae</taxon>
        <taxon>Pentapetalae</taxon>
        <taxon>rosids</taxon>
        <taxon>fabids</taxon>
        <taxon>Rosales</taxon>
        <taxon>Rosaceae</taxon>
        <taxon>Amygdaloideae</taxon>
        <taxon>Maleae</taxon>
        <taxon>Malus</taxon>
    </lineage>
</organism>
<dbReference type="Proteomes" id="UP000315295">
    <property type="component" value="Unassembled WGS sequence"/>
</dbReference>
<proteinExistence type="predicted"/>
<gene>
    <name evidence="1" type="ORF">C1H46_044085</name>
</gene>
<keyword evidence="2" id="KW-1185">Reference proteome</keyword>
<sequence length="55" mass="5979">MTESTSFVLTSQQLATITIMASSSESPLVFPIASSSHHHTILVVENTIIILQIPR</sequence>
<evidence type="ECO:0000313" key="1">
    <source>
        <dbReference type="EMBL" id="TQD70382.1"/>
    </source>
</evidence>
<protein>
    <submittedName>
        <fullName evidence="1">Uncharacterized protein</fullName>
    </submittedName>
</protein>
<comment type="caution">
    <text evidence="1">The sequence shown here is derived from an EMBL/GenBank/DDBJ whole genome shotgun (WGS) entry which is preliminary data.</text>
</comment>
<dbReference type="AlphaFoldDB" id="A0A540K8Y0"/>
<reference evidence="1 2" key="1">
    <citation type="journal article" date="2019" name="G3 (Bethesda)">
        <title>Sequencing of a Wild Apple (Malus baccata) Genome Unravels the Differences Between Cultivated and Wild Apple Species Regarding Disease Resistance and Cold Tolerance.</title>
        <authorList>
            <person name="Chen X."/>
        </authorList>
    </citation>
    <scope>NUCLEOTIDE SEQUENCE [LARGE SCALE GENOMIC DNA]</scope>
    <source>
        <strain evidence="2">cv. Shandingzi</strain>
        <tissue evidence="1">Leaves</tissue>
    </source>
</reference>
<dbReference type="EMBL" id="VIEB01001827">
    <property type="protein sequence ID" value="TQD70382.1"/>
    <property type="molecule type" value="Genomic_DNA"/>
</dbReference>
<evidence type="ECO:0000313" key="2">
    <source>
        <dbReference type="Proteomes" id="UP000315295"/>
    </source>
</evidence>
<name>A0A540K8Y0_MALBA</name>
<accession>A0A540K8Y0</accession>